<name>A0ABT3ISF5_9BACT</name>
<dbReference type="InterPro" id="IPR003661">
    <property type="entry name" value="HisK_dim/P_dom"/>
</dbReference>
<feature type="domain" description="Histidine kinase" evidence="5">
    <location>
        <begin position="293"/>
        <end position="465"/>
    </location>
</feature>
<feature type="domain" description="Cyclic nucleotide-binding" evidence="4">
    <location>
        <begin position="14"/>
        <end position="82"/>
    </location>
</feature>
<dbReference type="InterPro" id="IPR014710">
    <property type="entry name" value="RmlC-like_jellyroll"/>
</dbReference>
<organism evidence="6 7">
    <name type="scientific">Chitinophaga nivalis</name>
    <dbReference type="NCBI Taxonomy" id="2991709"/>
    <lineage>
        <taxon>Bacteria</taxon>
        <taxon>Pseudomonadati</taxon>
        <taxon>Bacteroidota</taxon>
        <taxon>Chitinophagia</taxon>
        <taxon>Chitinophagales</taxon>
        <taxon>Chitinophagaceae</taxon>
        <taxon>Chitinophaga</taxon>
    </lineage>
</organism>
<proteinExistence type="predicted"/>
<evidence type="ECO:0000259" key="5">
    <source>
        <dbReference type="PROSITE" id="PS50109"/>
    </source>
</evidence>
<dbReference type="PANTHER" id="PTHR43065">
    <property type="entry name" value="SENSOR HISTIDINE KINASE"/>
    <property type="match status" value="1"/>
</dbReference>
<keyword evidence="3" id="KW-0597">Phosphoprotein</keyword>
<accession>A0ABT3ISF5</accession>
<comment type="caution">
    <text evidence="6">The sequence shown here is derived from an EMBL/GenBank/DDBJ whole genome shotgun (WGS) entry which is preliminary data.</text>
</comment>
<evidence type="ECO:0000313" key="6">
    <source>
        <dbReference type="EMBL" id="MCW3486831.1"/>
    </source>
</evidence>
<protein>
    <recommendedName>
        <fullName evidence="2">histidine kinase</fullName>
        <ecNumber evidence="2">2.7.13.3</ecNumber>
    </recommendedName>
</protein>
<dbReference type="CDD" id="cd00038">
    <property type="entry name" value="CAP_ED"/>
    <property type="match status" value="1"/>
</dbReference>
<comment type="catalytic activity">
    <reaction evidence="1">
        <text>ATP + protein L-histidine = ADP + protein N-phospho-L-histidine.</text>
        <dbReference type="EC" id="2.7.13.3"/>
    </reaction>
</comment>
<dbReference type="InterPro" id="IPR005467">
    <property type="entry name" value="His_kinase_dom"/>
</dbReference>
<keyword evidence="7" id="KW-1185">Reference proteome</keyword>
<dbReference type="InterPro" id="IPR003594">
    <property type="entry name" value="HATPase_dom"/>
</dbReference>
<evidence type="ECO:0000313" key="7">
    <source>
        <dbReference type="Proteomes" id="UP001207742"/>
    </source>
</evidence>
<dbReference type="CDD" id="cd00082">
    <property type="entry name" value="HisKA"/>
    <property type="match status" value="1"/>
</dbReference>
<dbReference type="Gene3D" id="3.30.565.10">
    <property type="entry name" value="Histidine kinase-like ATPase, C-terminal domain"/>
    <property type="match status" value="1"/>
</dbReference>
<gene>
    <name evidence="6" type="ORF">OL497_23240</name>
</gene>
<dbReference type="EC" id="2.7.13.3" evidence="2"/>
<dbReference type="InterPro" id="IPR036890">
    <property type="entry name" value="HATPase_C_sf"/>
</dbReference>
<evidence type="ECO:0000256" key="1">
    <source>
        <dbReference type="ARBA" id="ARBA00000085"/>
    </source>
</evidence>
<dbReference type="SUPFAM" id="SSF55874">
    <property type="entry name" value="ATPase domain of HSP90 chaperone/DNA topoisomerase II/histidine kinase"/>
    <property type="match status" value="1"/>
</dbReference>
<dbReference type="Gene3D" id="1.10.287.130">
    <property type="match status" value="1"/>
</dbReference>
<dbReference type="RefSeq" id="WP_264733645.1">
    <property type="nucleotide sequence ID" value="NZ_JAPDNR010000001.1"/>
</dbReference>
<dbReference type="InterPro" id="IPR018490">
    <property type="entry name" value="cNMP-bd_dom_sf"/>
</dbReference>
<dbReference type="GO" id="GO:0005524">
    <property type="term" value="F:ATP binding"/>
    <property type="evidence" value="ECO:0007669"/>
    <property type="project" value="UniProtKB-KW"/>
</dbReference>
<dbReference type="SUPFAM" id="SSF51206">
    <property type="entry name" value="cAMP-binding domain-like"/>
    <property type="match status" value="1"/>
</dbReference>
<dbReference type="PROSITE" id="PS50042">
    <property type="entry name" value="CNMP_BINDING_3"/>
    <property type="match status" value="1"/>
</dbReference>
<dbReference type="InterPro" id="IPR000595">
    <property type="entry name" value="cNMP-bd_dom"/>
</dbReference>
<dbReference type="PRINTS" id="PR00344">
    <property type="entry name" value="BCTRLSENSOR"/>
</dbReference>
<dbReference type="PROSITE" id="PS50109">
    <property type="entry name" value="HIS_KIN"/>
    <property type="match status" value="1"/>
</dbReference>
<evidence type="ECO:0000256" key="3">
    <source>
        <dbReference type="ARBA" id="ARBA00022553"/>
    </source>
</evidence>
<keyword evidence="6" id="KW-0067">ATP-binding</keyword>
<evidence type="ECO:0000259" key="4">
    <source>
        <dbReference type="PROSITE" id="PS50042"/>
    </source>
</evidence>
<dbReference type="Proteomes" id="UP001207742">
    <property type="component" value="Unassembled WGS sequence"/>
</dbReference>
<keyword evidence="6" id="KW-0547">Nucleotide-binding</keyword>
<dbReference type="Gene3D" id="2.60.120.10">
    <property type="entry name" value="Jelly Rolls"/>
    <property type="match status" value="1"/>
</dbReference>
<dbReference type="InterPro" id="IPR036097">
    <property type="entry name" value="HisK_dim/P_sf"/>
</dbReference>
<dbReference type="Pfam" id="PF02518">
    <property type="entry name" value="HATPase_c"/>
    <property type="match status" value="1"/>
</dbReference>
<dbReference type="InterPro" id="IPR004358">
    <property type="entry name" value="Sig_transdc_His_kin-like_C"/>
</dbReference>
<reference evidence="6 7" key="1">
    <citation type="submission" date="2022-10" db="EMBL/GenBank/DDBJ databases">
        <title>Chitinophaga nivalis PC15 sp. nov., isolated from Pyeongchang county, South Korea.</title>
        <authorList>
            <person name="Trinh H.N."/>
        </authorList>
    </citation>
    <scope>NUCLEOTIDE SEQUENCE [LARGE SCALE GENOMIC DNA]</scope>
    <source>
        <strain evidence="6 7">PC14</strain>
    </source>
</reference>
<dbReference type="SUPFAM" id="SSF47384">
    <property type="entry name" value="Homodimeric domain of signal transducing histidine kinase"/>
    <property type="match status" value="1"/>
</dbReference>
<dbReference type="Pfam" id="PF00027">
    <property type="entry name" value="cNMP_binding"/>
    <property type="match status" value="1"/>
</dbReference>
<dbReference type="PANTHER" id="PTHR43065:SF48">
    <property type="entry name" value="HISTIDINE KINASE"/>
    <property type="match status" value="1"/>
</dbReference>
<evidence type="ECO:0000256" key="2">
    <source>
        <dbReference type="ARBA" id="ARBA00012438"/>
    </source>
</evidence>
<sequence>MEAITALQLKQIPALEEVPAAQLQWLIDASEDKLLAEGDFLFRTGDPIVATMIVMTGKVRMSASVNGHYREIAELNDGSITGWLPFSRAKNALGNGTCIKETRVLICPAEKIKASTAQHYELTEALVHIMTSRVRENTSMQQQNEKMMALGKLSAGLAHELNNPVAAIVRSAAGLSDNIRGIPEIFKQMAAMQLTSEQATVIVDQLNVIQAGEPEKPFSLMELSDREEAIETWLESKGVTQYETAAILAAYGVTTTDLATFSDQLPAAQLAVIFDWIQRALVANRMVKDMLLSARSIADLVSAVKSYTYMDQATDMQFIDIHTGLHNTLTLLDYKLRKGNVEVVTRFDTTLPRIKALAGELNQVWTNLIDNAIDAMETHQKGQLEITTTQDRQCIHVLISDDGIGIPEENRSRVFEPFFTTKEIGKGTGLGLDMVSQIINRHRGSVKLIPAPGKTIFRISFPVENN</sequence>
<dbReference type="EMBL" id="JAPDNS010000002">
    <property type="protein sequence ID" value="MCW3486831.1"/>
    <property type="molecule type" value="Genomic_DNA"/>
</dbReference>
<dbReference type="SMART" id="SM00387">
    <property type="entry name" value="HATPase_c"/>
    <property type="match status" value="1"/>
</dbReference>